<organism evidence="1 2">
    <name type="scientific">Pseudoteredinibacter isoporae</name>
    <dbReference type="NCBI Taxonomy" id="570281"/>
    <lineage>
        <taxon>Bacteria</taxon>
        <taxon>Pseudomonadati</taxon>
        <taxon>Pseudomonadota</taxon>
        <taxon>Gammaproteobacteria</taxon>
        <taxon>Cellvibrionales</taxon>
        <taxon>Cellvibrionaceae</taxon>
        <taxon>Pseudoteredinibacter</taxon>
    </lineage>
</organism>
<name>A0A7X0MXE3_9GAMM</name>
<gene>
    <name evidence="1" type="ORF">HNR48_003472</name>
</gene>
<evidence type="ECO:0000313" key="1">
    <source>
        <dbReference type="EMBL" id="MBB6523170.1"/>
    </source>
</evidence>
<protein>
    <submittedName>
        <fullName evidence="1">Uncharacterized protein</fullName>
    </submittedName>
</protein>
<reference evidence="1 2" key="1">
    <citation type="submission" date="2020-08" db="EMBL/GenBank/DDBJ databases">
        <title>Genomic Encyclopedia of Type Strains, Phase IV (KMG-IV): sequencing the most valuable type-strain genomes for metagenomic binning, comparative biology and taxonomic classification.</title>
        <authorList>
            <person name="Goeker M."/>
        </authorList>
    </citation>
    <scope>NUCLEOTIDE SEQUENCE [LARGE SCALE GENOMIC DNA]</scope>
    <source>
        <strain evidence="1 2">DSM 22368</strain>
    </source>
</reference>
<dbReference type="AlphaFoldDB" id="A0A7X0MXE3"/>
<evidence type="ECO:0000313" key="2">
    <source>
        <dbReference type="Proteomes" id="UP000528457"/>
    </source>
</evidence>
<comment type="caution">
    <text evidence="1">The sequence shown here is derived from an EMBL/GenBank/DDBJ whole genome shotgun (WGS) entry which is preliminary data.</text>
</comment>
<dbReference type="EMBL" id="JACHHT010000003">
    <property type="protein sequence ID" value="MBB6523170.1"/>
    <property type="molecule type" value="Genomic_DNA"/>
</dbReference>
<dbReference type="InParanoid" id="A0A7X0MXE3"/>
<proteinExistence type="predicted"/>
<accession>A0A7X0MXE3</accession>
<keyword evidence="2" id="KW-1185">Reference proteome</keyword>
<dbReference type="Proteomes" id="UP000528457">
    <property type="component" value="Unassembled WGS sequence"/>
</dbReference>
<sequence>MLGSACEPRADEDCDGRSANGAFTHWLDIHENHANNSRVHSPELLHSLSKLGLANQCLRLSTCAKFCTNG</sequence>